<gene>
    <name evidence="2" type="ORF">SAMN05444486_104126</name>
</gene>
<protein>
    <submittedName>
        <fullName evidence="2">Uncharacterized protein</fullName>
    </submittedName>
</protein>
<keyword evidence="3" id="KW-1185">Reference proteome</keyword>
<dbReference type="GeneID" id="78125764"/>
<dbReference type="STRING" id="576131.SAMN05444486_104126"/>
<dbReference type="RefSeq" id="WP_089894068.1">
    <property type="nucleotide sequence ID" value="NZ_FNPR01000004.1"/>
</dbReference>
<proteinExistence type="predicted"/>
<keyword evidence="1" id="KW-0175">Coiled coil</keyword>
<evidence type="ECO:0000313" key="2">
    <source>
        <dbReference type="EMBL" id="SDY82832.1"/>
    </source>
</evidence>
<name>A0A1H3N1R0_9RHOB</name>
<evidence type="ECO:0000256" key="1">
    <source>
        <dbReference type="SAM" id="Coils"/>
    </source>
</evidence>
<organism evidence="2 3">
    <name type="scientific">Lentibacter algarum</name>
    <dbReference type="NCBI Taxonomy" id="576131"/>
    <lineage>
        <taxon>Bacteria</taxon>
        <taxon>Pseudomonadati</taxon>
        <taxon>Pseudomonadota</taxon>
        <taxon>Alphaproteobacteria</taxon>
        <taxon>Rhodobacterales</taxon>
        <taxon>Roseobacteraceae</taxon>
        <taxon>Lentibacter</taxon>
    </lineage>
</organism>
<dbReference type="AlphaFoldDB" id="A0A1H3N1R0"/>
<dbReference type="Proteomes" id="UP000199026">
    <property type="component" value="Unassembled WGS sequence"/>
</dbReference>
<evidence type="ECO:0000313" key="3">
    <source>
        <dbReference type="Proteomes" id="UP000199026"/>
    </source>
</evidence>
<dbReference type="EMBL" id="FNPR01000004">
    <property type="protein sequence ID" value="SDY82832.1"/>
    <property type="molecule type" value="Genomic_DNA"/>
</dbReference>
<dbReference type="OrthoDB" id="7873936at2"/>
<reference evidence="2 3" key="1">
    <citation type="submission" date="2016-10" db="EMBL/GenBank/DDBJ databases">
        <authorList>
            <person name="de Groot N.N."/>
        </authorList>
    </citation>
    <scope>NUCLEOTIDE SEQUENCE [LARGE SCALE GENOMIC DNA]</scope>
    <source>
        <strain evidence="2 3">DSM 24677</strain>
    </source>
</reference>
<sequence length="74" mass="8289">MSQRINLDGVEYETSSLTDNSKSILASLQEASARLQELQNLQAIFTRAKRSYIDELKREIIKGKSGVDIAALFD</sequence>
<accession>A0A1H3N1R0</accession>
<feature type="coiled-coil region" evidence="1">
    <location>
        <begin position="21"/>
        <end position="48"/>
    </location>
</feature>